<dbReference type="InterPro" id="IPR016155">
    <property type="entry name" value="Mopterin_synth/thiamin_S_b"/>
</dbReference>
<dbReference type="GO" id="GO:0000166">
    <property type="term" value="F:nucleotide binding"/>
    <property type="evidence" value="ECO:0007669"/>
    <property type="project" value="UniProtKB-KW"/>
</dbReference>
<proteinExistence type="inferred from homology"/>
<evidence type="ECO:0000313" key="5">
    <source>
        <dbReference type="Proteomes" id="UP000002574"/>
    </source>
</evidence>
<protein>
    <recommendedName>
        <fullName evidence="3">Molybdopterin synthase sulfur carrier subunit</fullName>
    </recommendedName>
</protein>
<organism evidence="4 5">
    <name type="scientific">Hydrogenobacter thermophilus (strain DSM 6534 / IAM 12695 / TK-6)</name>
    <dbReference type="NCBI Taxonomy" id="608538"/>
    <lineage>
        <taxon>Bacteria</taxon>
        <taxon>Pseudomonadati</taxon>
        <taxon>Aquificota</taxon>
        <taxon>Aquificia</taxon>
        <taxon>Aquificales</taxon>
        <taxon>Aquificaceae</taxon>
        <taxon>Hydrogenobacter</taxon>
    </lineage>
</organism>
<dbReference type="Gene3D" id="3.10.20.30">
    <property type="match status" value="1"/>
</dbReference>
<dbReference type="GO" id="GO:0006777">
    <property type="term" value="P:Mo-molybdopterin cofactor biosynthetic process"/>
    <property type="evidence" value="ECO:0007669"/>
    <property type="project" value="InterPro"/>
</dbReference>
<dbReference type="EMBL" id="AP011112">
    <property type="protein sequence ID" value="BAI69833.1"/>
    <property type="molecule type" value="Genomic_DNA"/>
</dbReference>
<keyword evidence="1" id="KW-0547">Nucleotide-binding</keyword>
<keyword evidence="5" id="KW-1185">Reference proteome</keyword>
<comment type="similarity">
    <text evidence="2">Belongs to the MoaD family.</text>
</comment>
<dbReference type="STRING" id="608538.HTH_1382"/>
<dbReference type="InterPro" id="IPR044672">
    <property type="entry name" value="MOCS2A"/>
</dbReference>
<name>D3DJ31_HYDTT</name>
<reference evidence="4 5" key="1">
    <citation type="journal article" date="2010" name="J. Bacteriol.">
        <title>Complete genome sequence of the thermophilic, obligately chemolithoautotrophic hydrogen-oxidizing bacterium Hydrogenobacter thermophilus TK-6.</title>
        <authorList>
            <person name="Arai H."/>
            <person name="Kanbe H."/>
            <person name="Ishii M."/>
            <person name="Igarashi Y."/>
        </authorList>
    </citation>
    <scope>NUCLEOTIDE SEQUENCE [LARGE SCALE GENOMIC DNA]</scope>
    <source>
        <strain evidence="5">DSM 6534 / IAM 12695 / TK-6 [Tokyo]</strain>
    </source>
</reference>
<dbReference type="eggNOG" id="COG1977">
    <property type="taxonomic scope" value="Bacteria"/>
</dbReference>
<dbReference type="SUPFAM" id="SSF54285">
    <property type="entry name" value="MoaD/ThiS"/>
    <property type="match status" value="1"/>
</dbReference>
<gene>
    <name evidence="4" type="primary">moaD2</name>
    <name evidence="4" type="ordered locus">HTH_1382</name>
</gene>
<accession>D3DJ31</accession>
<dbReference type="OrthoDB" id="9801945at2"/>
<evidence type="ECO:0000256" key="2">
    <source>
        <dbReference type="ARBA" id="ARBA00024200"/>
    </source>
</evidence>
<dbReference type="RefSeq" id="WP_012964013.1">
    <property type="nucleotide sequence ID" value="NC_013799.1"/>
</dbReference>
<evidence type="ECO:0000313" key="4">
    <source>
        <dbReference type="EMBL" id="BAI69833.1"/>
    </source>
</evidence>
<dbReference type="Pfam" id="PF02597">
    <property type="entry name" value="ThiS"/>
    <property type="match status" value="1"/>
</dbReference>
<dbReference type="KEGG" id="hth:HTH_1382"/>
<sequence length="77" mass="8996">MKILYFSIIKEKLKRSEEEIEFKGSVRELRVMLMERYPDIKELLSQVKFAVNEEYVSDDYVLKGNERVAIIPPVSGG</sequence>
<dbReference type="KEGG" id="hte:Hydth_1372"/>
<dbReference type="UniPathway" id="UPA00344"/>
<dbReference type="AlphaFoldDB" id="D3DJ31"/>
<evidence type="ECO:0000256" key="3">
    <source>
        <dbReference type="ARBA" id="ARBA00024247"/>
    </source>
</evidence>
<dbReference type="InterPro" id="IPR003749">
    <property type="entry name" value="ThiS/MoaD-like"/>
</dbReference>
<dbReference type="CDD" id="cd00754">
    <property type="entry name" value="Ubl_MoaD"/>
    <property type="match status" value="1"/>
</dbReference>
<dbReference type="PANTHER" id="PTHR33359:SF1">
    <property type="entry name" value="MOLYBDOPTERIN SYNTHASE SULFUR CARRIER SUBUNIT"/>
    <property type="match status" value="1"/>
</dbReference>
<dbReference type="Proteomes" id="UP000002574">
    <property type="component" value="Chromosome"/>
</dbReference>
<dbReference type="GO" id="GO:1990133">
    <property type="term" value="C:molybdopterin adenylyltransferase complex"/>
    <property type="evidence" value="ECO:0007669"/>
    <property type="project" value="TreeGrafter"/>
</dbReference>
<dbReference type="PANTHER" id="PTHR33359">
    <property type="entry name" value="MOLYBDOPTERIN SYNTHASE SULFUR CARRIER SUBUNIT"/>
    <property type="match status" value="1"/>
</dbReference>
<dbReference type="InterPro" id="IPR012675">
    <property type="entry name" value="Beta-grasp_dom_sf"/>
</dbReference>
<dbReference type="NCBIfam" id="TIGR01682">
    <property type="entry name" value="moaD"/>
    <property type="match status" value="1"/>
</dbReference>
<evidence type="ECO:0000256" key="1">
    <source>
        <dbReference type="ARBA" id="ARBA00022741"/>
    </source>
</evidence>